<dbReference type="Proteomes" id="UP000824120">
    <property type="component" value="Chromosome 4"/>
</dbReference>
<protein>
    <submittedName>
        <fullName evidence="1">Uncharacterized protein</fullName>
    </submittedName>
</protein>
<proteinExistence type="predicted"/>
<reference evidence="1 2" key="1">
    <citation type="submission" date="2020-09" db="EMBL/GenBank/DDBJ databases">
        <title>De no assembly of potato wild relative species, Solanum commersonii.</title>
        <authorList>
            <person name="Cho K."/>
        </authorList>
    </citation>
    <scope>NUCLEOTIDE SEQUENCE [LARGE SCALE GENOMIC DNA]</scope>
    <source>
        <strain evidence="1">LZ3.2</strain>
        <tissue evidence="1">Leaf</tissue>
    </source>
</reference>
<evidence type="ECO:0000313" key="2">
    <source>
        <dbReference type="Proteomes" id="UP000824120"/>
    </source>
</evidence>
<gene>
    <name evidence="1" type="ORF">H5410_024764</name>
</gene>
<name>A0A9J5ZMX5_SOLCO</name>
<organism evidence="1 2">
    <name type="scientific">Solanum commersonii</name>
    <name type="common">Commerson's wild potato</name>
    <name type="synonym">Commerson's nightshade</name>
    <dbReference type="NCBI Taxonomy" id="4109"/>
    <lineage>
        <taxon>Eukaryota</taxon>
        <taxon>Viridiplantae</taxon>
        <taxon>Streptophyta</taxon>
        <taxon>Embryophyta</taxon>
        <taxon>Tracheophyta</taxon>
        <taxon>Spermatophyta</taxon>
        <taxon>Magnoliopsida</taxon>
        <taxon>eudicotyledons</taxon>
        <taxon>Gunneridae</taxon>
        <taxon>Pentapetalae</taxon>
        <taxon>asterids</taxon>
        <taxon>lamiids</taxon>
        <taxon>Solanales</taxon>
        <taxon>Solanaceae</taxon>
        <taxon>Solanoideae</taxon>
        <taxon>Solaneae</taxon>
        <taxon>Solanum</taxon>
    </lineage>
</organism>
<keyword evidence="2" id="KW-1185">Reference proteome</keyword>
<comment type="caution">
    <text evidence="1">The sequence shown here is derived from an EMBL/GenBank/DDBJ whole genome shotgun (WGS) entry which is preliminary data.</text>
</comment>
<sequence length="118" mass="14048">MPLFFSSSRSLNNRPLDDFWIIFSRRSSESLFGTLCILRTMRINVSEIERSQSDRGMRHSKRKTIVNFKLVLAHPHPHPHHPNHLLKHIDFLLFHPLVISLRSCFSFQFRCQLVHKME</sequence>
<dbReference type="AlphaFoldDB" id="A0A9J5ZMX5"/>
<dbReference type="EMBL" id="JACXVP010000004">
    <property type="protein sequence ID" value="KAG5613483.1"/>
    <property type="molecule type" value="Genomic_DNA"/>
</dbReference>
<accession>A0A9J5ZMX5</accession>
<evidence type="ECO:0000313" key="1">
    <source>
        <dbReference type="EMBL" id="KAG5613483.1"/>
    </source>
</evidence>